<reference evidence="2 3" key="1">
    <citation type="submission" date="2018-11" db="EMBL/GenBank/DDBJ databases">
        <title>Chitinophaga lutea sp.nov., isolate from arsenic contaminated soil.</title>
        <authorList>
            <person name="Zong Y."/>
        </authorList>
    </citation>
    <scope>NUCLEOTIDE SEQUENCE [LARGE SCALE GENOMIC DNA]</scope>
    <source>
        <strain evidence="2 3">ZY74</strain>
    </source>
</reference>
<keyword evidence="1" id="KW-1133">Transmembrane helix</keyword>
<dbReference type="Proteomes" id="UP000278351">
    <property type="component" value="Unassembled WGS sequence"/>
</dbReference>
<dbReference type="EMBL" id="RPDH01000001">
    <property type="protein sequence ID" value="RPE13223.1"/>
    <property type="molecule type" value="Genomic_DNA"/>
</dbReference>
<proteinExistence type="predicted"/>
<accession>A0A3N4PWM9</accession>
<keyword evidence="3" id="KW-1185">Reference proteome</keyword>
<protein>
    <submittedName>
        <fullName evidence="2">Lipopolysaccharide biosynthesis protein</fullName>
    </submittedName>
</protein>
<dbReference type="InterPro" id="IPR050445">
    <property type="entry name" value="Bact_polysacc_biosynth/exp"/>
</dbReference>
<evidence type="ECO:0000313" key="2">
    <source>
        <dbReference type="EMBL" id="RPE13223.1"/>
    </source>
</evidence>
<gene>
    <name evidence="2" type="ORF">EGT74_06755</name>
</gene>
<dbReference type="AlphaFoldDB" id="A0A3N4PWM9"/>
<dbReference type="PANTHER" id="PTHR32309">
    <property type="entry name" value="TYROSINE-PROTEIN KINASE"/>
    <property type="match status" value="1"/>
</dbReference>
<comment type="caution">
    <text evidence="2">The sequence shown here is derived from an EMBL/GenBank/DDBJ whole genome shotgun (WGS) entry which is preliminary data.</text>
</comment>
<evidence type="ECO:0000313" key="3">
    <source>
        <dbReference type="Proteomes" id="UP000278351"/>
    </source>
</evidence>
<feature type="transmembrane region" description="Helical" evidence="1">
    <location>
        <begin position="325"/>
        <end position="346"/>
    </location>
</feature>
<keyword evidence="1" id="KW-0472">Membrane</keyword>
<name>A0A3N4PWM9_9BACT</name>
<dbReference type="PANTHER" id="PTHR32309:SF31">
    <property type="entry name" value="CAPSULAR EXOPOLYSACCHARIDE FAMILY"/>
    <property type="match status" value="1"/>
</dbReference>
<dbReference type="OrthoDB" id="745212at2"/>
<organism evidence="2 3">
    <name type="scientific">Chitinophaga lutea</name>
    <dbReference type="NCBI Taxonomy" id="2488634"/>
    <lineage>
        <taxon>Bacteria</taxon>
        <taxon>Pseudomonadati</taxon>
        <taxon>Bacteroidota</taxon>
        <taxon>Chitinophagia</taxon>
        <taxon>Chitinophagales</taxon>
        <taxon>Chitinophagaceae</taxon>
        <taxon>Chitinophaga</taxon>
    </lineage>
</organism>
<evidence type="ECO:0000256" key="1">
    <source>
        <dbReference type="SAM" id="Phobius"/>
    </source>
</evidence>
<dbReference type="RefSeq" id="WP_123845741.1">
    <property type="nucleotide sequence ID" value="NZ_RPDH01000001.1"/>
</dbReference>
<feature type="transmembrane region" description="Helical" evidence="1">
    <location>
        <begin position="35"/>
        <end position="53"/>
    </location>
</feature>
<keyword evidence="1" id="KW-0812">Transmembrane</keyword>
<sequence>MKQSTANQNYSDDEISLKFLLLKIGEWCRFLLDKWKLILVISLGGAALGLFYAQTRETRYKGELTFILEETKSGGLGNYANLASQFGLELGGGSSSGLFTEDNIIGFLKSRFIVEKALLSPLEDDSKTTLADYYIKFNKLRERWKPELKVIQFPVNADRRQFSLTQDSILNILSLSLIRDHLQVTKPDKKTSFISIKCWSTNEGFSKMFVERLLKEATDFYVNTKTRRSRSNLEKLQQTADSIESLLNKRTYSTAALLDINKNPARNVASVGTEVAMREKGLLQVMYAEVIKNLEMARMTMMQETPVIQIIDAPILPLQKVKFGWIKGIVLGGAAGGFITIVFLLIRRILKEIME</sequence>